<feature type="coiled-coil region" evidence="1">
    <location>
        <begin position="790"/>
        <end position="817"/>
    </location>
</feature>
<feature type="compositionally biased region" description="Polar residues" evidence="2">
    <location>
        <begin position="225"/>
        <end position="244"/>
    </location>
</feature>
<feature type="compositionally biased region" description="Low complexity" evidence="2">
    <location>
        <begin position="1343"/>
        <end position="1356"/>
    </location>
</feature>
<sequence length="2686" mass="310289">MSQSTNYLIDIRIEIEVKLPYTILLQKFDFHLDEQFCKEDFAKVFQFNKLLRKSVLDPNIIYQDALILSHNKASPFQYAPKSSNPSSLSSQIDIELEALRNEVLNCGASSLADDQNDSQGNKHSIKVCSVGTQFKLVMKVSDNFGFDLNSAKEHPNKELQEDLRSISRTMMQESESEVNQADEGKIQEIGNMNQITQQIGQLQRKNSETFQSEETLTNLKGGGSYAQTLSESNQLQTTAQSTGIPHQRRQSRNNKQKQHQSFLEKAINNDLPHSTKATYNENEEKKGEKSKSPAQTIEQQRNIEKIFKRAFSQIVIGLRFYAWPCFRIPQANNLIPLMNTSFLFNQYRMLDEKKDVDFMIALSMMSGRKFIQAAEQFRKLQNEILLNENLTQQALDRCIQFEILIADSMNQHSQLAEKINAFQRAVDLSLKQRPKQNNNIQTQQMHQIREEESYKLLMMMHPYLTKILLQNLDSKIEAIKVAVLRNLEFLIDQLGCSLDQYLVQILIGIIHTYPRSNLHFNNMVIQNQKLPIRYGFYQTFTQQSIIQAINSNGFFNVQQFGNFDLAIQNSYMDSIFYDQNQENDFQIKEGINFQQTYQTSIKNLHNHILESFIQLLSSMSSQVLQQIYNEILIKSIFLGNNPLENQLATDLRIYLLKLTDKIINICQGDLVLNLNFINNMVQTMIPDQRKLQNAILSNPYNQTISLQNQMEIAKAKQKTSETISLACHNLWQTCRQKLFCNYSAKGVKILLEWTFNNLITLAENSETLNADEQSKLTMVFDIIDLFTQQQSALQDQSKQIDQQADALEEQLRRQSDIKNQQINSLSGRETRILSSRLGEQNNMNFGIDLNSSMRGQPLIRIKSKSMLSLELYALINPILFWLDFSLEKLDRLSLFKMTWKTLLKILSVLPEKLIDIDEITVILPVLQKVNNFCQQSSPQLEMLQFLQIVFQDLLVSKKLTKELIKFLDIFLTTISKCIPHNLHEEVFVVCEQILEIMKNNLKDYHIRGVIDALTDKYTMRSKAHKRLQSYFIQMILEISCKKPQADLGLTQQNSLHASQQQDLIRQSMQGHLHSQTSNNFGLTNRQTNENPDHIDNYDYERDSNEYADEDDEQSEEQVIHINHIQHQRQQHHSNHQLLHHTNQDYNESPMSQRLFHSQSNFHQNSAQIINDQRNNNQMHRRLSSEMNNYFETLVEICLFTNQYEFQKKDKYQEQINLELYFEKLAILQLTLKSMSQTHIQIFCDLIKKSQFKDALLKVLKNERSPLIAIELLELYSTYYINYCTLKNIYDHQVNLLAPVNPQLVPETYNSRPNNNNQTSQSSGGQQQNHNYHRESSRGSFASNAHNNNLPPNFNINLRNNLGQNPLQMNTNYNIQINGANMAPSHQILRYQHIQNTEDDLLIENLNEDMIQEEIDIINRERLILIQLHAQFIRYCSEQYDLTHDAHMQFHTLNMIDNLFTNLMPVPNFQNLMIKQNLQRQRNQFSQIPGEAFRQQQIKIHHYEIPDLERFQVIENLQNYQQLLAQQQHLPPNQVQSIVYNEFESRDPRFLHARLNFGLKIWNFIEQALFQSSWSNIKSICYGVICQLFKVDIQDYKSYYKNKVKQVLFPLLNSLLFSKESESKAGGLNILGSFCGLGHDFTNINQFKINQNMAYFRRNSNFISLALWQQVFNLQEDWDPTIREASTVLIQVCAPRESVRHFNSIVHEKYQLKMQSLIKTYNVAGNQSLRQKIYQGAANSSIQTPSILINQSESVEEFKIGSDLMENLTDRSSHQEERRSIFRAYMPTNQSMRSGFGSQLGIQHQDRHNDGTMDDDFSSSGDERVGNFILQNDSNGDEYFYVDTYNEDQIKQIIAIFKNDYKPPKNLWIEKNGVQNTFNQNAIGSEYIDLNLQQSDQNQSNNIMDVFEDKIVDRLNNIILQKGEKSNKMANALDQYFKKQDGESTQNASGESEYLIFERHFESDKEKLAQSSQIILIDPKKDQNNNDANLNLDLYQEDLGIIDLDEDEGGDEFDELDDDKLPVLKNTYSKKNRPNNSKSVAIGSRTQEMQRKSSQLQEKQQESPSQTQKIDQQEEVKKSSPDQNMNHAYKQQIGLNFDSDEDEVLIAEDLGEDNQLSDEVQSPKVDDVQEQDQKIDEYEMKIAKTIQDLNDQLKQVKDLGSPKSKINTQEELQKIIQSPQIQITATKVSKRNEDLALLKSRPKTNKSFDLKQKKNGLSSPLRVKDYMTGATNITQVNEIDESSLNLITPQSSNNQKLIERQQMNTSHNQSQGSSQQHQQVKKINDPLANNSKKSYSSQAQRLKNQGKIIEFDCDLVINQGIMKKDASTYSKPQLLSNTSPGPINSLILNPQSAKQSNIPGNNLPRNPISQFQAMTTTNRKRKSDYHRKSDVPPYSTLAQKKFASSSMSQNPTSNQLQNTLHEKSIEKVSQLSHSQINNALDSSLMNSKNQKSTIGLQSQSLMQKAKQAFVSRAKSQSYLNSFMGMSNSNSVGSSVNLHRRADNNSFKQQSSTHALGINKSLTVSVEGGVPVVIHENNKIGNRVIDISLLEQQTLGGIRTQGPIIHQIHKGYFSNDDEHNYPDSEIMKAPQQVKRKLHSPPGSGDLQKKIKNSFSSDDEGKLKIRPQSHHLKTRKIKHQNLMIDSSQKQLKISNQVEILLDQDQDDFQDLNEEKNRPQKIKKSKRYIK</sequence>
<feature type="compositionally biased region" description="Low complexity" evidence="2">
    <location>
        <begin position="2051"/>
        <end position="2065"/>
    </location>
</feature>
<feature type="compositionally biased region" description="Low complexity" evidence="2">
    <location>
        <begin position="2265"/>
        <end position="2277"/>
    </location>
</feature>
<feature type="region of interest" description="Disordered" evidence="2">
    <location>
        <begin position="2667"/>
        <end position="2686"/>
    </location>
</feature>
<feature type="compositionally biased region" description="Basic and acidic residues" evidence="2">
    <location>
        <begin position="2070"/>
        <end position="2079"/>
    </location>
</feature>
<dbReference type="EMBL" id="CCKQ01012259">
    <property type="protein sequence ID" value="CDW83869.1"/>
    <property type="molecule type" value="Genomic_DNA"/>
</dbReference>
<feature type="region of interest" description="Disordered" evidence="2">
    <location>
        <begin position="2261"/>
        <end position="2280"/>
    </location>
</feature>
<evidence type="ECO:0000256" key="1">
    <source>
        <dbReference type="SAM" id="Coils"/>
    </source>
</evidence>
<feature type="region of interest" description="Disordered" evidence="2">
    <location>
        <begin position="2331"/>
        <end position="2369"/>
    </location>
</feature>
<organism evidence="3 4">
    <name type="scientific">Stylonychia lemnae</name>
    <name type="common">Ciliate</name>
    <dbReference type="NCBI Taxonomy" id="5949"/>
    <lineage>
        <taxon>Eukaryota</taxon>
        <taxon>Sar</taxon>
        <taxon>Alveolata</taxon>
        <taxon>Ciliophora</taxon>
        <taxon>Intramacronucleata</taxon>
        <taxon>Spirotrichea</taxon>
        <taxon>Stichotrichia</taxon>
        <taxon>Sporadotrichida</taxon>
        <taxon>Oxytrichidae</taxon>
        <taxon>Stylonychinae</taxon>
        <taxon>Stylonychia</taxon>
    </lineage>
</organism>
<gene>
    <name evidence="3" type="primary">Contig6661.g7131</name>
    <name evidence="3" type="ORF">STYLEM_12921</name>
</gene>
<name>A0A078ANZ5_STYLE</name>
<feature type="compositionally biased region" description="Basic residues" evidence="2">
    <location>
        <begin position="2675"/>
        <end position="2686"/>
    </location>
</feature>
<feature type="region of interest" description="Disordered" evidence="2">
    <location>
        <begin position="1305"/>
        <end position="1356"/>
    </location>
</feature>
<keyword evidence="1" id="KW-0175">Coiled coil</keyword>
<dbReference type="InParanoid" id="A0A078ANZ5"/>
<feature type="region of interest" description="Disordered" evidence="2">
    <location>
        <begin position="2023"/>
        <end position="2084"/>
    </location>
</feature>
<keyword evidence="4" id="KW-1185">Reference proteome</keyword>
<reference evidence="3 4" key="1">
    <citation type="submission" date="2014-06" db="EMBL/GenBank/DDBJ databases">
        <authorList>
            <person name="Swart Estienne"/>
        </authorList>
    </citation>
    <scope>NUCLEOTIDE SEQUENCE [LARGE SCALE GENOMIC DNA]</scope>
    <source>
        <strain evidence="3 4">130c</strain>
    </source>
</reference>
<feature type="compositionally biased region" description="Polar residues" evidence="2">
    <location>
        <begin position="2033"/>
        <end position="2046"/>
    </location>
</feature>
<feature type="compositionally biased region" description="Low complexity" evidence="2">
    <location>
        <begin position="1313"/>
        <end position="1328"/>
    </location>
</feature>
<feature type="region of interest" description="Disordered" evidence="2">
    <location>
        <begin position="2593"/>
        <end position="2619"/>
    </location>
</feature>
<feature type="compositionally biased region" description="Basic residues" evidence="2">
    <location>
        <begin position="246"/>
        <end position="258"/>
    </location>
</feature>
<evidence type="ECO:0000313" key="4">
    <source>
        <dbReference type="Proteomes" id="UP000039865"/>
    </source>
</evidence>
<evidence type="ECO:0000313" key="3">
    <source>
        <dbReference type="EMBL" id="CDW83869.1"/>
    </source>
</evidence>
<feature type="region of interest" description="Disordered" evidence="2">
    <location>
        <begin position="218"/>
        <end position="297"/>
    </location>
</feature>
<proteinExistence type="predicted"/>
<dbReference type="OrthoDB" id="313510at2759"/>
<dbReference type="Proteomes" id="UP000039865">
    <property type="component" value="Unassembled WGS sequence"/>
</dbReference>
<feature type="region of interest" description="Disordered" evidence="2">
    <location>
        <begin position="2110"/>
        <end position="2129"/>
    </location>
</feature>
<accession>A0A078ANZ5</accession>
<protein>
    <submittedName>
        <fullName evidence="3">Uncharacterized protein</fullName>
    </submittedName>
</protein>
<evidence type="ECO:0000256" key="2">
    <source>
        <dbReference type="SAM" id="MobiDB-lite"/>
    </source>
</evidence>
<feature type="compositionally biased region" description="Basic and acidic residues" evidence="2">
    <location>
        <begin position="282"/>
        <end position="291"/>
    </location>
</feature>
<feature type="region of interest" description="Disordered" evidence="2">
    <location>
        <begin position="1800"/>
        <end position="1819"/>
    </location>
</feature>